<dbReference type="EMBL" id="AMBO01000362">
    <property type="protein sequence ID" value="EKC99778.1"/>
    <property type="molecule type" value="Genomic_DNA"/>
</dbReference>
<organism evidence="1 2">
    <name type="scientific">Trichosporon asahii var. asahii (strain CBS 8904)</name>
    <name type="common">Yeast</name>
    <dbReference type="NCBI Taxonomy" id="1220162"/>
    <lineage>
        <taxon>Eukaryota</taxon>
        <taxon>Fungi</taxon>
        <taxon>Dikarya</taxon>
        <taxon>Basidiomycota</taxon>
        <taxon>Agaricomycotina</taxon>
        <taxon>Tremellomycetes</taxon>
        <taxon>Trichosporonales</taxon>
        <taxon>Trichosporonaceae</taxon>
        <taxon>Trichosporon</taxon>
    </lineage>
</organism>
<sequence length="228" mass="26000">MLTLPQRPGPAPLAFQLTDHEHERAAVIRIFLNLITCQTDRLPFSSPFTQWRADLESLLHFLDKYDSQPALRQLRMYGAEVALRRSLDVDKAFIFAVTTNDLALCVDVINKGPFWDKDDYARYPAELRGVCGESLVDLTGAPFSFAASIPFPYSWALNRACRGINPLKHPYTFSREFHRRVVAAFQGIEKFGRGAHGVHKPWPAIVQTPNLPKELWDSDSESEEERDR</sequence>
<keyword evidence="2" id="KW-1185">Reference proteome</keyword>
<reference evidence="1 2" key="1">
    <citation type="journal article" date="2012" name="Eukaryot. Cell">
        <title>Genome sequence of the Trichosporon asahii environmental strain CBS 8904.</title>
        <authorList>
            <person name="Yang R.Y."/>
            <person name="Li H.T."/>
            <person name="Zhu H."/>
            <person name="Zhou G.P."/>
            <person name="Wang M."/>
            <person name="Wang L."/>
        </authorList>
    </citation>
    <scope>NUCLEOTIDE SEQUENCE [LARGE SCALE GENOMIC DNA]</scope>
    <source>
        <strain evidence="1 2">CBS 8904</strain>
    </source>
</reference>
<dbReference type="AlphaFoldDB" id="K1WDV3"/>
<gene>
    <name evidence="1" type="ORF">A1Q2_05924</name>
</gene>
<proteinExistence type="predicted"/>
<name>K1WDV3_TRIAC</name>
<dbReference type="HOGENOM" id="CLU_1215534_0_0_1"/>
<dbReference type="Proteomes" id="UP000006757">
    <property type="component" value="Unassembled WGS sequence"/>
</dbReference>
<accession>K1WDV3</accession>
<evidence type="ECO:0000313" key="2">
    <source>
        <dbReference type="Proteomes" id="UP000006757"/>
    </source>
</evidence>
<evidence type="ECO:0000313" key="1">
    <source>
        <dbReference type="EMBL" id="EKC99778.1"/>
    </source>
</evidence>
<dbReference type="InParanoid" id="K1WDV3"/>
<protein>
    <submittedName>
        <fullName evidence="1">Uncharacterized protein</fullName>
    </submittedName>
</protein>
<comment type="caution">
    <text evidence="1">The sequence shown here is derived from an EMBL/GenBank/DDBJ whole genome shotgun (WGS) entry which is preliminary data.</text>
</comment>